<gene>
    <name evidence="1" type="ORF">CQW23_28875</name>
</gene>
<keyword evidence="2" id="KW-1185">Reference proteome</keyword>
<dbReference type="InterPro" id="IPR032675">
    <property type="entry name" value="LRR_dom_sf"/>
</dbReference>
<sequence length="226" mass="26583">MRIGFRQRQIQDPDSLGANSNMIFASHIGFPVEIMMYIMDNPIHSPLPKEQLSKNHGEIQNCFLDRLIQIRYNLYQAHDLSNNKIQGRTPDWVWSSCMSSLQRLNISHNMLTSVDSIPLQYVYIIDLRSNLLQGSLPIPPSTTEIFFISQIIRRIILDYLWGGPFIYLQFDSTANTSEECLFFFYEFKHELSIQTLRRKQKKNLKTERSNAEKRNMNRESIENFID</sequence>
<dbReference type="Pfam" id="PF00560">
    <property type="entry name" value="LRR_1"/>
    <property type="match status" value="1"/>
</dbReference>
<protein>
    <submittedName>
        <fullName evidence="1">Uncharacterized protein</fullName>
    </submittedName>
</protein>
<reference evidence="1 2" key="1">
    <citation type="journal article" date="2017" name="Genome Biol.">
        <title>New reference genome sequences of hot pepper reveal the massive evolution of plant disease-resistance genes by retroduplication.</title>
        <authorList>
            <person name="Kim S."/>
            <person name="Park J."/>
            <person name="Yeom S.I."/>
            <person name="Kim Y.M."/>
            <person name="Seo E."/>
            <person name="Kim K.T."/>
            <person name="Kim M.S."/>
            <person name="Lee J.M."/>
            <person name="Cheong K."/>
            <person name="Shin H.S."/>
            <person name="Kim S.B."/>
            <person name="Han K."/>
            <person name="Lee J."/>
            <person name="Park M."/>
            <person name="Lee H.A."/>
            <person name="Lee H.Y."/>
            <person name="Lee Y."/>
            <person name="Oh S."/>
            <person name="Lee J.H."/>
            <person name="Choi E."/>
            <person name="Choi E."/>
            <person name="Lee S.E."/>
            <person name="Jeon J."/>
            <person name="Kim H."/>
            <person name="Choi G."/>
            <person name="Song H."/>
            <person name="Lee J."/>
            <person name="Lee S.C."/>
            <person name="Kwon J.K."/>
            <person name="Lee H.Y."/>
            <person name="Koo N."/>
            <person name="Hong Y."/>
            <person name="Kim R.W."/>
            <person name="Kang W.H."/>
            <person name="Huh J.H."/>
            <person name="Kang B.C."/>
            <person name="Yang T.J."/>
            <person name="Lee Y.H."/>
            <person name="Bennetzen J.L."/>
            <person name="Choi D."/>
        </authorList>
    </citation>
    <scope>NUCLEOTIDE SEQUENCE [LARGE SCALE GENOMIC DNA]</scope>
    <source>
        <strain evidence="2">cv. PBC81</strain>
    </source>
</reference>
<proteinExistence type="predicted"/>
<evidence type="ECO:0000313" key="2">
    <source>
        <dbReference type="Proteomes" id="UP000224567"/>
    </source>
</evidence>
<reference evidence="2" key="2">
    <citation type="journal article" date="2017" name="J. Anim. Genet.">
        <title>Multiple reference genome sequences of hot pepper reveal the massive evolution of plant disease resistance genes by retroduplication.</title>
        <authorList>
            <person name="Kim S."/>
            <person name="Park J."/>
            <person name="Yeom S.-I."/>
            <person name="Kim Y.-M."/>
            <person name="Seo E."/>
            <person name="Kim K.-T."/>
            <person name="Kim M.-S."/>
            <person name="Lee J.M."/>
            <person name="Cheong K."/>
            <person name="Shin H.-S."/>
            <person name="Kim S.-B."/>
            <person name="Han K."/>
            <person name="Lee J."/>
            <person name="Park M."/>
            <person name="Lee H.-A."/>
            <person name="Lee H.-Y."/>
            <person name="Lee Y."/>
            <person name="Oh S."/>
            <person name="Lee J.H."/>
            <person name="Choi E."/>
            <person name="Choi E."/>
            <person name="Lee S.E."/>
            <person name="Jeon J."/>
            <person name="Kim H."/>
            <person name="Choi G."/>
            <person name="Song H."/>
            <person name="Lee J."/>
            <person name="Lee S.-C."/>
            <person name="Kwon J.-K."/>
            <person name="Lee H.-Y."/>
            <person name="Koo N."/>
            <person name="Hong Y."/>
            <person name="Kim R.W."/>
            <person name="Kang W.-H."/>
            <person name="Huh J.H."/>
            <person name="Kang B.-C."/>
            <person name="Yang T.-J."/>
            <person name="Lee Y.-H."/>
            <person name="Bennetzen J.L."/>
            <person name="Choi D."/>
        </authorList>
    </citation>
    <scope>NUCLEOTIDE SEQUENCE [LARGE SCALE GENOMIC DNA]</scope>
    <source>
        <strain evidence="2">cv. PBC81</strain>
    </source>
</reference>
<dbReference type="SUPFAM" id="SSF52058">
    <property type="entry name" value="L domain-like"/>
    <property type="match status" value="1"/>
</dbReference>
<dbReference type="EMBL" id="MLFT02000012">
    <property type="protein sequence ID" value="PHT32538.1"/>
    <property type="molecule type" value="Genomic_DNA"/>
</dbReference>
<accession>A0A2G2VHW3</accession>
<dbReference type="InterPro" id="IPR001611">
    <property type="entry name" value="Leu-rich_rpt"/>
</dbReference>
<dbReference type="Gene3D" id="3.80.10.10">
    <property type="entry name" value="Ribonuclease Inhibitor"/>
    <property type="match status" value="1"/>
</dbReference>
<organism evidence="1 2">
    <name type="scientific">Capsicum baccatum</name>
    <name type="common">Peruvian pepper</name>
    <dbReference type="NCBI Taxonomy" id="33114"/>
    <lineage>
        <taxon>Eukaryota</taxon>
        <taxon>Viridiplantae</taxon>
        <taxon>Streptophyta</taxon>
        <taxon>Embryophyta</taxon>
        <taxon>Tracheophyta</taxon>
        <taxon>Spermatophyta</taxon>
        <taxon>Magnoliopsida</taxon>
        <taxon>eudicotyledons</taxon>
        <taxon>Gunneridae</taxon>
        <taxon>Pentapetalae</taxon>
        <taxon>asterids</taxon>
        <taxon>lamiids</taxon>
        <taxon>Solanales</taxon>
        <taxon>Solanaceae</taxon>
        <taxon>Solanoideae</taxon>
        <taxon>Capsiceae</taxon>
        <taxon>Capsicum</taxon>
    </lineage>
</organism>
<dbReference type="AlphaFoldDB" id="A0A2G2VHW3"/>
<comment type="caution">
    <text evidence="1">The sequence shown here is derived from an EMBL/GenBank/DDBJ whole genome shotgun (WGS) entry which is preliminary data.</text>
</comment>
<name>A0A2G2VHW3_CAPBA</name>
<evidence type="ECO:0000313" key="1">
    <source>
        <dbReference type="EMBL" id="PHT32538.1"/>
    </source>
</evidence>
<dbReference type="Proteomes" id="UP000224567">
    <property type="component" value="Unassembled WGS sequence"/>
</dbReference>
<dbReference type="STRING" id="33114.A0A2G2VHW3"/>
<dbReference type="PROSITE" id="PS51450">
    <property type="entry name" value="LRR"/>
    <property type="match status" value="1"/>
</dbReference>